<comment type="caution">
    <text evidence="1">The sequence shown here is derived from an EMBL/GenBank/DDBJ whole genome shotgun (WGS) entry which is preliminary data.</text>
</comment>
<evidence type="ECO:0000313" key="2">
    <source>
        <dbReference type="Proteomes" id="UP000805193"/>
    </source>
</evidence>
<accession>A0AC60PKS3</accession>
<evidence type="ECO:0000313" key="1">
    <source>
        <dbReference type="EMBL" id="KAG0421514.1"/>
    </source>
</evidence>
<dbReference type="EMBL" id="JABSTQ010010354">
    <property type="protein sequence ID" value="KAG0421514.1"/>
    <property type="molecule type" value="Genomic_DNA"/>
</dbReference>
<keyword evidence="2" id="KW-1185">Reference proteome</keyword>
<organism evidence="1 2">
    <name type="scientific">Ixodes persulcatus</name>
    <name type="common">Taiga tick</name>
    <dbReference type="NCBI Taxonomy" id="34615"/>
    <lineage>
        <taxon>Eukaryota</taxon>
        <taxon>Metazoa</taxon>
        <taxon>Ecdysozoa</taxon>
        <taxon>Arthropoda</taxon>
        <taxon>Chelicerata</taxon>
        <taxon>Arachnida</taxon>
        <taxon>Acari</taxon>
        <taxon>Parasitiformes</taxon>
        <taxon>Ixodida</taxon>
        <taxon>Ixodoidea</taxon>
        <taxon>Ixodidae</taxon>
        <taxon>Ixodinae</taxon>
        <taxon>Ixodes</taxon>
    </lineage>
</organism>
<reference evidence="1 2" key="1">
    <citation type="journal article" date="2020" name="Cell">
        <title>Large-Scale Comparative Analyses of Tick Genomes Elucidate Their Genetic Diversity and Vector Capacities.</title>
        <authorList>
            <consortium name="Tick Genome and Microbiome Consortium (TIGMIC)"/>
            <person name="Jia N."/>
            <person name="Wang J."/>
            <person name="Shi W."/>
            <person name="Du L."/>
            <person name="Sun Y."/>
            <person name="Zhan W."/>
            <person name="Jiang J.F."/>
            <person name="Wang Q."/>
            <person name="Zhang B."/>
            <person name="Ji P."/>
            <person name="Bell-Sakyi L."/>
            <person name="Cui X.M."/>
            <person name="Yuan T.T."/>
            <person name="Jiang B.G."/>
            <person name="Yang W.F."/>
            <person name="Lam T.T."/>
            <person name="Chang Q.C."/>
            <person name="Ding S.J."/>
            <person name="Wang X.J."/>
            <person name="Zhu J.G."/>
            <person name="Ruan X.D."/>
            <person name="Zhao L."/>
            <person name="Wei J.T."/>
            <person name="Ye R.Z."/>
            <person name="Que T.C."/>
            <person name="Du C.H."/>
            <person name="Zhou Y.H."/>
            <person name="Cheng J.X."/>
            <person name="Dai P.F."/>
            <person name="Guo W.B."/>
            <person name="Han X.H."/>
            <person name="Huang E.J."/>
            <person name="Li L.F."/>
            <person name="Wei W."/>
            <person name="Gao Y.C."/>
            <person name="Liu J.Z."/>
            <person name="Shao H.Z."/>
            <person name="Wang X."/>
            <person name="Wang C.C."/>
            <person name="Yang T.C."/>
            <person name="Huo Q.B."/>
            <person name="Li W."/>
            <person name="Chen H.Y."/>
            <person name="Chen S.E."/>
            <person name="Zhou L.G."/>
            <person name="Ni X.B."/>
            <person name="Tian J.H."/>
            <person name="Sheng Y."/>
            <person name="Liu T."/>
            <person name="Pan Y.S."/>
            <person name="Xia L.Y."/>
            <person name="Li J."/>
            <person name="Zhao F."/>
            <person name="Cao W.C."/>
        </authorList>
    </citation>
    <scope>NUCLEOTIDE SEQUENCE [LARGE SCALE GENOMIC DNA]</scope>
    <source>
        <strain evidence="1">Iper-2018</strain>
    </source>
</reference>
<gene>
    <name evidence="1" type="ORF">HPB47_002590</name>
</gene>
<sequence>MAIQGLHSHCRDQAGERDPAIAVEIGGCLRSTSADDKKTERTVDSEGQTTKTWETHDGACAVNRRLMSFHPPASPARATVLNDALLENQTAEAFEAVCRPKVAGTLHLDAASRRLCPQLDHFVAFSSVSCGRGNGGQTNYGYANSVMERVCERRVADGLPGLAIQWGAIGDVGVLRETMGADAVVGGTVPQRIGSCLTVLDRFLRQGHPVVSSLVKADLSSVAKTKDKDKHDLVQSVAHIFGVKDPSSLNPSLTLGELGMDSLMGVEVMQTIERDYNLNLSMQEIRQLRIGQLKEISRGAAAGGSAAPRGAGKNTQDDTARGFSVCWAVELIVAFDSFFVFSGSG</sequence>
<proteinExistence type="predicted"/>
<name>A0AC60PKS3_IXOPE</name>
<protein>
    <submittedName>
        <fullName evidence="1">Uncharacterized protein</fullName>
    </submittedName>
</protein>
<dbReference type="Proteomes" id="UP000805193">
    <property type="component" value="Unassembled WGS sequence"/>
</dbReference>